<evidence type="ECO:0000313" key="2">
    <source>
        <dbReference type="EMBL" id="TWT80340.1"/>
    </source>
</evidence>
<dbReference type="PANTHER" id="PTHR43233">
    <property type="entry name" value="FAMILY N-ACETYLTRANSFERASE, PUTATIVE (AFU_ORTHOLOGUE AFUA_6G03350)-RELATED"/>
    <property type="match status" value="1"/>
</dbReference>
<evidence type="ECO:0000313" key="3">
    <source>
        <dbReference type="Proteomes" id="UP000315010"/>
    </source>
</evidence>
<dbReference type="AlphaFoldDB" id="A0A5C5YZG7"/>
<dbReference type="Gene3D" id="3.40.630.30">
    <property type="match status" value="1"/>
</dbReference>
<name>A0A5C5YZG7_9BACT</name>
<dbReference type="InterPro" id="IPR016181">
    <property type="entry name" value="Acyl_CoA_acyltransferase"/>
</dbReference>
<feature type="domain" description="N-acetyltransferase" evidence="1">
    <location>
        <begin position="41"/>
        <end position="127"/>
    </location>
</feature>
<dbReference type="OrthoDB" id="9775804at2"/>
<evidence type="ECO:0000259" key="1">
    <source>
        <dbReference type="Pfam" id="PF13673"/>
    </source>
</evidence>
<gene>
    <name evidence="2" type="ORF">CA13_17530</name>
</gene>
<dbReference type="Pfam" id="PF13673">
    <property type="entry name" value="Acetyltransf_10"/>
    <property type="match status" value="1"/>
</dbReference>
<proteinExistence type="predicted"/>
<keyword evidence="3" id="KW-1185">Reference proteome</keyword>
<dbReference type="GO" id="GO:0016747">
    <property type="term" value="F:acyltransferase activity, transferring groups other than amino-acyl groups"/>
    <property type="evidence" value="ECO:0007669"/>
    <property type="project" value="InterPro"/>
</dbReference>
<dbReference type="RefSeq" id="WP_146395381.1">
    <property type="nucleotide sequence ID" value="NZ_SJPJ01000001.1"/>
</dbReference>
<accession>A0A5C5YZG7</accession>
<dbReference type="SUPFAM" id="SSF55729">
    <property type="entry name" value="Acyl-CoA N-acyltransferases (Nat)"/>
    <property type="match status" value="1"/>
</dbReference>
<dbReference type="InterPro" id="IPR000182">
    <property type="entry name" value="GNAT_dom"/>
</dbReference>
<comment type="caution">
    <text evidence="2">The sequence shown here is derived from an EMBL/GenBank/DDBJ whole genome shotgun (WGS) entry which is preliminary data.</text>
</comment>
<sequence length="139" mass="15205">MSKQIHFAVEANVAPTEFIAVLRRSTLAERRPVDDAARIAKMLSGADVVVTARNEAGLLVGVARAITDFAYCTYLSDLAVDVTFQGNGIGRELIRLVHQKAGLDTRLILLAAPAAQTYYPHIGMNQHESCWSILPQDTR</sequence>
<dbReference type="CDD" id="cd04301">
    <property type="entry name" value="NAT_SF"/>
    <property type="match status" value="1"/>
</dbReference>
<dbReference type="InterPro" id="IPR053144">
    <property type="entry name" value="Acetyltransferase_Butenolide"/>
</dbReference>
<dbReference type="PANTHER" id="PTHR43233:SF1">
    <property type="entry name" value="FAMILY N-ACETYLTRANSFERASE, PUTATIVE (AFU_ORTHOLOGUE AFUA_6G03350)-RELATED"/>
    <property type="match status" value="1"/>
</dbReference>
<dbReference type="EMBL" id="SJPJ01000001">
    <property type="protein sequence ID" value="TWT80340.1"/>
    <property type="molecule type" value="Genomic_DNA"/>
</dbReference>
<reference evidence="2 3" key="1">
    <citation type="submission" date="2019-02" db="EMBL/GenBank/DDBJ databases">
        <title>Deep-cultivation of Planctomycetes and their phenomic and genomic characterization uncovers novel biology.</title>
        <authorList>
            <person name="Wiegand S."/>
            <person name="Jogler M."/>
            <person name="Boedeker C."/>
            <person name="Pinto D."/>
            <person name="Vollmers J."/>
            <person name="Rivas-Marin E."/>
            <person name="Kohn T."/>
            <person name="Peeters S.H."/>
            <person name="Heuer A."/>
            <person name="Rast P."/>
            <person name="Oberbeckmann S."/>
            <person name="Bunk B."/>
            <person name="Jeske O."/>
            <person name="Meyerdierks A."/>
            <person name="Storesund J.E."/>
            <person name="Kallscheuer N."/>
            <person name="Luecker S."/>
            <person name="Lage O.M."/>
            <person name="Pohl T."/>
            <person name="Merkel B.J."/>
            <person name="Hornburger P."/>
            <person name="Mueller R.-W."/>
            <person name="Bruemmer F."/>
            <person name="Labrenz M."/>
            <person name="Spormann A.M."/>
            <person name="Op Den Camp H."/>
            <person name="Overmann J."/>
            <person name="Amann R."/>
            <person name="Jetten M.S.M."/>
            <person name="Mascher T."/>
            <person name="Medema M.H."/>
            <person name="Devos D.P."/>
            <person name="Kaster A.-K."/>
            <person name="Ovreas L."/>
            <person name="Rohde M."/>
            <person name="Galperin M.Y."/>
            <person name="Jogler C."/>
        </authorList>
    </citation>
    <scope>NUCLEOTIDE SEQUENCE [LARGE SCALE GENOMIC DNA]</scope>
    <source>
        <strain evidence="2 3">CA13</strain>
    </source>
</reference>
<dbReference type="Proteomes" id="UP000315010">
    <property type="component" value="Unassembled WGS sequence"/>
</dbReference>
<protein>
    <recommendedName>
        <fullName evidence="1">N-acetyltransferase domain-containing protein</fullName>
    </recommendedName>
</protein>
<organism evidence="2 3">
    <name type="scientific">Novipirellula herctigrandis</name>
    <dbReference type="NCBI Taxonomy" id="2527986"/>
    <lineage>
        <taxon>Bacteria</taxon>
        <taxon>Pseudomonadati</taxon>
        <taxon>Planctomycetota</taxon>
        <taxon>Planctomycetia</taxon>
        <taxon>Pirellulales</taxon>
        <taxon>Pirellulaceae</taxon>
        <taxon>Novipirellula</taxon>
    </lineage>
</organism>